<evidence type="ECO:0000313" key="4">
    <source>
        <dbReference type="EMBL" id="KAG9233091.1"/>
    </source>
</evidence>
<evidence type="ECO:0000256" key="1">
    <source>
        <dbReference type="SAM" id="MobiDB-lite"/>
    </source>
</evidence>
<keyword evidence="5" id="KW-1185">Reference proteome</keyword>
<dbReference type="Pfam" id="PF23395">
    <property type="entry name" value="SAM_6"/>
    <property type="match status" value="1"/>
</dbReference>
<feature type="compositionally biased region" description="Basic and acidic residues" evidence="1">
    <location>
        <begin position="258"/>
        <end position="268"/>
    </location>
</feature>
<dbReference type="InterPro" id="IPR055528">
    <property type="entry name" value="DUF7102"/>
</dbReference>
<name>A0A9P7YGB3_9HELO</name>
<dbReference type="Proteomes" id="UP000824998">
    <property type="component" value="Unassembled WGS sequence"/>
</dbReference>
<organism evidence="4 5">
    <name type="scientific">Amylocarpus encephaloides</name>
    <dbReference type="NCBI Taxonomy" id="45428"/>
    <lineage>
        <taxon>Eukaryota</taxon>
        <taxon>Fungi</taxon>
        <taxon>Dikarya</taxon>
        <taxon>Ascomycota</taxon>
        <taxon>Pezizomycotina</taxon>
        <taxon>Leotiomycetes</taxon>
        <taxon>Helotiales</taxon>
        <taxon>Helotiales incertae sedis</taxon>
        <taxon>Amylocarpus</taxon>
    </lineage>
</organism>
<protein>
    <submittedName>
        <fullName evidence="4">Uncharacterized protein</fullName>
    </submittedName>
</protein>
<feature type="region of interest" description="Disordered" evidence="1">
    <location>
        <begin position="367"/>
        <end position="387"/>
    </location>
</feature>
<accession>A0A9P7YGB3</accession>
<proteinExistence type="predicted"/>
<dbReference type="OrthoDB" id="10257314at2759"/>
<evidence type="ECO:0000313" key="5">
    <source>
        <dbReference type="Proteomes" id="UP000824998"/>
    </source>
</evidence>
<feature type="domain" description="DUF7102" evidence="2">
    <location>
        <begin position="423"/>
        <end position="590"/>
    </location>
</feature>
<comment type="caution">
    <text evidence="4">The sequence shown here is derived from an EMBL/GenBank/DDBJ whole genome shotgun (WGS) entry which is preliminary data.</text>
</comment>
<sequence>MEKKIMAEDVPTPIRGFRAAEAAKKELQPSNSPVKEDVDIEDYLHDQGFLENTTPETSSPRRFKRDDYKVEEILTPPNPSAGLLKVRFKDEIEVMLLDEVSLPNSEEAEKILEVNFGAALEETTRKSEQEQLIAADNLGRVNVRTMPEVKPECPWAKLRQCQTPAELLSLQKEMIVIILGQNLKSWAKKQNLADLQWAPFPTSKVILEMKEDYPDDDNSWKAAIGFDEVTMDSSNLTWKLPGLRILKFDVDDDDGDEIEKGELREPPRDMSSLVKKRKKELEEEDVDQEESERELLAWRGAKYNMKKSIGLLETRNALKKAGFTSAAHKMKVDGSMMPSMLLGGAFSAANLVGNFMELRGKKKPKLIDSGHSSTAAVQPPPKLGQKPATNIQQDMVQLPIRKSPILLVTLPAPVLAPFNGPTSIIVSSTLLRHRELIKHLDSMLKPLVLIERDFTAHNTTTWIPGSVARSPITSPMDTEADIIISPKVGIVLTTLQKVKQQPLPGQKGKSAIQSRVAKVSLRYDKLVVLVTEGRKDEVTNGLDENDCLALTAFIGFTSGLATNTIVQFIAGGEETLAKWIASTVAQHRVDANLLEDETYWELFLRRAGMNAFAAQQIVGVLKAPEGIDIASPTKAGIYGLTSFVEMSREQRIELLGLVCGTGVLGRVSDLIDQRWE</sequence>
<dbReference type="EMBL" id="MU251516">
    <property type="protein sequence ID" value="KAG9233091.1"/>
    <property type="molecule type" value="Genomic_DNA"/>
</dbReference>
<feature type="region of interest" description="Disordered" evidence="1">
    <location>
        <begin position="257"/>
        <end position="276"/>
    </location>
</feature>
<reference evidence="4" key="1">
    <citation type="journal article" date="2021" name="IMA Fungus">
        <title>Genomic characterization of three marine fungi, including Emericellopsis atlantica sp. nov. with signatures of a generalist lifestyle and marine biomass degradation.</title>
        <authorList>
            <person name="Hagestad O.C."/>
            <person name="Hou L."/>
            <person name="Andersen J.H."/>
            <person name="Hansen E.H."/>
            <person name="Altermark B."/>
            <person name="Li C."/>
            <person name="Kuhnert E."/>
            <person name="Cox R.J."/>
            <person name="Crous P.W."/>
            <person name="Spatafora J.W."/>
            <person name="Lail K."/>
            <person name="Amirebrahimi M."/>
            <person name="Lipzen A."/>
            <person name="Pangilinan J."/>
            <person name="Andreopoulos W."/>
            <person name="Hayes R.D."/>
            <person name="Ng V."/>
            <person name="Grigoriev I.V."/>
            <person name="Jackson S.A."/>
            <person name="Sutton T.D.S."/>
            <person name="Dobson A.D.W."/>
            <person name="Rama T."/>
        </authorList>
    </citation>
    <scope>NUCLEOTIDE SEQUENCE</scope>
    <source>
        <strain evidence="4">TRa018bII</strain>
    </source>
</reference>
<evidence type="ECO:0000259" key="3">
    <source>
        <dbReference type="Pfam" id="PF23395"/>
    </source>
</evidence>
<evidence type="ECO:0000259" key="2">
    <source>
        <dbReference type="Pfam" id="PF23394"/>
    </source>
</evidence>
<feature type="domain" description="SAM-like" evidence="3">
    <location>
        <begin position="594"/>
        <end position="670"/>
    </location>
</feature>
<gene>
    <name evidence="4" type="ORF">BJ875DRAFT_465078</name>
</gene>
<dbReference type="InterPro" id="IPR057559">
    <property type="entry name" value="SAM_6"/>
</dbReference>
<dbReference type="AlphaFoldDB" id="A0A9P7YGB3"/>
<dbReference type="Pfam" id="PF23394">
    <property type="entry name" value="DUF7102"/>
    <property type="match status" value="1"/>
</dbReference>